<accession>A0A4U5MEK0</accession>
<name>A0A4U5MEK0_STECR</name>
<proteinExistence type="predicted"/>
<dbReference type="AlphaFoldDB" id="A0A4U5MEK0"/>
<comment type="caution">
    <text evidence="1">The sequence shown here is derived from an EMBL/GenBank/DDBJ whole genome shotgun (WGS) entry which is preliminary data.</text>
</comment>
<evidence type="ECO:0000313" key="2">
    <source>
        <dbReference type="Proteomes" id="UP000298663"/>
    </source>
</evidence>
<dbReference type="InterPro" id="IPR005312">
    <property type="entry name" value="DUF1759"/>
</dbReference>
<keyword evidence="2" id="KW-1185">Reference proteome</keyword>
<dbReference type="Pfam" id="PF03564">
    <property type="entry name" value="DUF1759"/>
    <property type="match status" value="1"/>
</dbReference>
<evidence type="ECO:0000313" key="1">
    <source>
        <dbReference type="EMBL" id="TKR67620.1"/>
    </source>
</evidence>
<dbReference type="EMBL" id="AZBU02000008">
    <property type="protein sequence ID" value="TKR67620.1"/>
    <property type="molecule type" value="Genomic_DNA"/>
</dbReference>
<dbReference type="PANTHER" id="PTHR22954">
    <property type="entry name" value="RETROVIRAL PROTEASE-RELATED"/>
    <property type="match status" value="1"/>
</dbReference>
<dbReference type="OrthoDB" id="5863857at2759"/>
<reference evidence="1 2" key="1">
    <citation type="journal article" date="2015" name="Genome Biol.">
        <title>Comparative genomics of Steinernema reveals deeply conserved gene regulatory networks.</title>
        <authorList>
            <person name="Dillman A.R."/>
            <person name="Macchietto M."/>
            <person name="Porter C.F."/>
            <person name="Rogers A."/>
            <person name="Williams B."/>
            <person name="Antoshechkin I."/>
            <person name="Lee M.M."/>
            <person name="Goodwin Z."/>
            <person name="Lu X."/>
            <person name="Lewis E.E."/>
            <person name="Goodrich-Blair H."/>
            <person name="Stock S.P."/>
            <person name="Adams B.J."/>
            <person name="Sternberg P.W."/>
            <person name="Mortazavi A."/>
        </authorList>
    </citation>
    <scope>NUCLEOTIDE SEQUENCE [LARGE SCALE GENOMIC DNA]</scope>
    <source>
        <strain evidence="1 2">ALL</strain>
    </source>
</reference>
<sequence length="199" mass="22148">MEDYTQKTDSFDETIEHAEKVIDQLDELIDTHAAAPTTAAVPTTQAPTSGLPNGHVSQNISLPKAQLLSFAGELRDWARFNQFFEAMVHRNASLSDIQKLDYLFKALEGSTRECGQGFALSADNCTICRDRLKSRFANKELLQKRLISNLQRLQCSGQSLSDSHRFIDKAEAILAIQMADAKIAFQGFEQVVELLDVGK</sequence>
<dbReference type="Proteomes" id="UP000298663">
    <property type="component" value="Unassembled WGS sequence"/>
</dbReference>
<dbReference type="PANTHER" id="PTHR22954:SF3">
    <property type="entry name" value="PROTEIN CBG08539"/>
    <property type="match status" value="1"/>
</dbReference>
<organism evidence="1 2">
    <name type="scientific">Steinernema carpocapsae</name>
    <name type="common">Entomopathogenic nematode</name>
    <dbReference type="NCBI Taxonomy" id="34508"/>
    <lineage>
        <taxon>Eukaryota</taxon>
        <taxon>Metazoa</taxon>
        <taxon>Ecdysozoa</taxon>
        <taxon>Nematoda</taxon>
        <taxon>Chromadorea</taxon>
        <taxon>Rhabditida</taxon>
        <taxon>Tylenchina</taxon>
        <taxon>Panagrolaimomorpha</taxon>
        <taxon>Strongyloidoidea</taxon>
        <taxon>Steinernematidae</taxon>
        <taxon>Steinernema</taxon>
    </lineage>
</organism>
<protein>
    <submittedName>
        <fullName evidence="1">Uncharacterized protein</fullName>
    </submittedName>
</protein>
<dbReference type="STRING" id="34508.A0A4U5MEK0"/>
<reference evidence="1 2" key="2">
    <citation type="journal article" date="2019" name="G3 (Bethesda)">
        <title>Hybrid Assembly of the Genome of the Entomopathogenic Nematode Steinernema carpocapsae Identifies the X-Chromosome.</title>
        <authorList>
            <person name="Serra L."/>
            <person name="Macchietto M."/>
            <person name="Macias-Munoz A."/>
            <person name="McGill C.J."/>
            <person name="Rodriguez I.M."/>
            <person name="Rodriguez B."/>
            <person name="Murad R."/>
            <person name="Mortazavi A."/>
        </authorList>
    </citation>
    <scope>NUCLEOTIDE SEQUENCE [LARGE SCALE GENOMIC DNA]</scope>
    <source>
        <strain evidence="1 2">ALL</strain>
    </source>
</reference>
<gene>
    <name evidence="1" type="ORF">L596_023743</name>
</gene>